<evidence type="ECO:0000256" key="4">
    <source>
        <dbReference type="ARBA" id="ARBA00023306"/>
    </source>
</evidence>
<dbReference type="HAMAP" id="MF_01092">
    <property type="entry name" value="ZapD"/>
    <property type="match status" value="1"/>
</dbReference>
<dbReference type="FunCoup" id="A0A423PSH6">
    <property type="interactions" value="43"/>
</dbReference>
<comment type="function">
    <text evidence="5">Cell division factor that enhances FtsZ-ring assembly. Directly interacts with FtsZ and promotes bundling of FtsZ protofilaments, with a reduction in FtsZ GTPase activity.</text>
</comment>
<dbReference type="RefSeq" id="WP_123658106.1">
    <property type="nucleotide sequence ID" value="NZ_AYKG01000021.1"/>
</dbReference>
<evidence type="ECO:0000256" key="1">
    <source>
        <dbReference type="ARBA" id="ARBA00022490"/>
    </source>
</evidence>
<protein>
    <recommendedName>
        <fullName evidence="5">Cell division protein ZapD</fullName>
    </recommendedName>
    <alternativeName>
        <fullName evidence="5">Z ring-associated protein D</fullName>
    </alternativeName>
</protein>
<dbReference type="InterPro" id="IPR036268">
    <property type="entry name" value="ZapD_sf"/>
</dbReference>
<dbReference type="Gene3D" id="2.60.440.10">
    <property type="entry name" value="YacF-like domains"/>
    <property type="match status" value="1"/>
</dbReference>
<dbReference type="PANTHER" id="PTHR39455">
    <property type="entry name" value="CELL DIVISION PROTEIN ZAPD"/>
    <property type="match status" value="1"/>
</dbReference>
<keyword evidence="2 5" id="KW-0132">Cell division</keyword>
<evidence type="ECO:0000313" key="7">
    <source>
        <dbReference type="Proteomes" id="UP000285310"/>
    </source>
</evidence>
<evidence type="ECO:0000256" key="3">
    <source>
        <dbReference type="ARBA" id="ARBA00023210"/>
    </source>
</evidence>
<dbReference type="OrthoDB" id="5294622at2"/>
<dbReference type="GO" id="GO:0005737">
    <property type="term" value="C:cytoplasm"/>
    <property type="evidence" value="ECO:0007669"/>
    <property type="project" value="UniProtKB-SubCell"/>
</dbReference>
<dbReference type="GO" id="GO:0000917">
    <property type="term" value="P:division septum assembly"/>
    <property type="evidence" value="ECO:0007669"/>
    <property type="project" value="UniProtKB-KW"/>
</dbReference>
<keyword evidence="1 5" id="KW-0963">Cytoplasm</keyword>
<dbReference type="Proteomes" id="UP000285310">
    <property type="component" value="Unassembled WGS sequence"/>
</dbReference>
<dbReference type="PANTHER" id="PTHR39455:SF1">
    <property type="entry name" value="CELL DIVISION PROTEIN ZAPD"/>
    <property type="match status" value="1"/>
</dbReference>
<dbReference type="Pfam" id="PF07072">
    <property type="entry name" value="ZapD"/>
    <property type="match status" value="1"/>
</dbReference>
<sequence length="254" mass="28525">MVDDDLSCYEQPLNERIRTFLRVEHLLTRLSHHRADTSHWGRRATVEATLDLLNVMSRHDIRGEASKALVTRRGTLAALAERDDIDTRALTDILAEIDARAGELARIPPQFAAYRLRDDELLKSVNNRTAIAGGTCSFDVPAYRHWLRQSDARITADIDRWIAPIETIGAGVGLVLRMLREASTADAYTAKSGVFLHQTASNTQLIRVFVADDDVFPEISAGRHRATVRFMCDVDGRSRQASRDVDFHMACSRL</sequence>
<dbReference type="InterPro" id="IPR009777">
    <property type="entry name" value="ZapD"/>
</dbReference>
<proteinExistence type="inferred from homology"/>
<keyword evidence="7" id="KW-1185">Reference proteome</keyword>
<dbReference type="EMBL" id="AYKG01000021">
    <property type="protein sequence ID" value="ROO28471.1"/>
    <property type="molecule type" value="Genomic_DNA"/>
</dbReference>
<comment type="caution">
    <text evidence="6">The sequence shown here is derived from an EMBL/GenBank/DDBJ whole genome shotgun (WGS) entry which is preliminary data.</text>
</comment>
<comment type="subunit">
    <text evidence="5">Interacts with FtsZ.</text>
</comment>
<dbReference type="InParanoid" id="A0A423PSH6"/>
<dbReference type="AlphaFoldDB" id="A0A423PSH6"/>
<evidence type="ECO:0000256" key="2">
    <source>
        <dbReference type="ARBA" id="ARBA00022618"/>
    </source>
</evidence>
<gene>
    <name evidence="5" type="primary">zapD</name>
    <name evidence="6" type="ORF">SAJA_07940</name>
</gene>
<organism evidence="6 7">
    <name type="scientific">Salinisphaera japonica YTM-1</name>
    <dbReference type="NCBI Taxonomy" id="1209778"/>
    <lineage>
        <taxon>Bacteria</taxon>
        <taxon>Pseudomonadati</taxon>
        <taxon>Pseudomonadota</taxon>
        <taxon>Gammaproteobacteria</taxon>
        <taxon>Salinisphaerales</taxon>
        <taxon>Salinisphaeraceae</taxon>
        <taxon>Salinisphaera</taxon>
    </lineage>
</organism>
<comment type="similarity">
    <text evidence="5">Belongs to the ZapD family.</text>
</comment>
<keyword evidence="4 5" id="KW-0131">Cell cycle</keyword>
<name>A0A423PSH6_9GAMM</name>
<keyword evidence="3 5" id="KW-0717">Septation</keyword>
<reference evidence="6 7" key="1">
    <citation type="submission" date="2013-10" db="EMBL/GenBank/DDBJ databases">
        <title>Salinisphaera japonica YTM-1 Genome Sequencing.</title>
        <authorList>
            <person name="Lai Q."/>
            <person name="Li C."/>
            <person name="Shao Z."/>
        </authorList>
    </citation>
    <scope>NUCLEOTIDE SEQUENCE [LARGE SCALE GENOMIC DNA]</scope>
    <source>
        <strain evidence="6 7">YTM-1</strain>
    </source>
</reference>
<dbReference type="InterPro" id="IPR027462">
    <property type="entry name" value="ZapD_C"/>
</dbReference>
<evidence type="ECO:0000313" key="6">
    <source>
        <dbReference type="EMBL" id="ROO28471.1"/>
    </source>
</evidence>
<accession>A0A423PSH6</accession>
<dbReference type="GO" id="GO:0043093">
    <property type="term" value="P:FtsZ-dependent cytokinesis"/>
    <property type="evidence" value="ECO:0007669"/>
    <property type="project" value="UniProtKB-UniRule"/>
</dbReference>
<dbReference type="GO" id="GO:0032153">
    <property type="term" value="C:cell division site"/>
    <property type="evidence" value="ECO:0007669"/>
    <property type="project" value="TreeGrafter"/>
</dbReference>
<evidence type="ECO:0000256" key="5">
    <source>
        <dbReference type="HAMAP-Rule" id="MF_01092"/>
    </source>
</evidence>
<comment type="subcellular location">
    <subcellularLocation>
        <location evidence="5">Cytoplasm</location>
    </subcellularLocation>
    <text evidence="5">Localizes to mid-cell in an FtsZ-dependent manner.</text>
</comment>
<dbReference type="SUPFAM" id="SSF160950">
    <property type="entry name" value="YacF-like"/>
    <property type="match status" value="1"/>
</dbReference>
<dbReference type="Gene3D" id="1.10.3900.10">
    <property type="entry name" value="YacF-like"/>
    <property type="match status" value="1"/>
</dbReference>